<sequence>MNHSSKTCFPLLLSTLILVLVATLLMTSNPVLGSRSLTRPSNRNNDVILERIDVHGPRKLEANDHAYPPQDFNLQPDPIGPGNYNPPGGDYNPSPVYDYNPSNPMTDVP</sequence>
<dbReference type="EMBL" id="JBDFQZ010000008">
    <property type="protein sequence ID" value="KAK9699852.1"/>
    <property type="molecule type" value="Genomic_DNA"/>
</dbReference>
<feature type="compositionally biased region" description="Low complexity" evidence="1">
    <location>
        <begin position="76"/>
        <end position="95"/>
    </location>
</feature>
<keyword evidence="4" id="KW-1185">Reference proteome</keyword>
<reference evidence="3" key="1">
    <citation type="submission" date="2024-03" db="EMBL/GenBank/DDBJ databases">
        <title>WGS assembly of Saponaria officinalis var. Norfolk2.</title>
        <authorList>
            <person name="Jenkins J."/>
            <person name="Shu S."/>
            <person name="Grimwood J."/>
            <person name="Barry K."/>
            <person name="Goodstein D."/>
            <person name="Schmutz J."/>
            <person name="Leebens-Mack J."/>
            <person name="Osbourn A."/>
        </authorList>
    </citation>
    <scope>NUCLEOTIDE SEQUENCE [LARGE SCALE GENOMIC DNA]</scope>
    <source>
        <strain evidence="3">JIC</strain>
    </source>
</reference>
<evidence type="ECO:0008006" key="5">
    <source>
        <dbReference type="Google" id="ProtNLM"/>
    </source>
</evidence>
<feature type="signal peptide" evidence="2">
    <location>
        <begin position="1"/>
        <end position="33"/>
    </location>
</feature>
<protein>
    <recommendedName>
        <fullName evidence="5">Transmembrane protein</fullName>
    </recommendedName>
</protein>
<dbReference type="Proteomes" id="UP001443914">
    <property type="component" value="Unassembled WGS sequence"/>
</dbReference>
<accession>A0AAW1JA41</accession>
<evidence type="ECO:0000256" key="2">
    <source>
        <dbReference type="SAM" id="SignalP"/>
    </source>
</evidence>
<name>A0AAW1JA41_SAPOF</name>
<evidence type="ECO:0000313" key="4">
    <source>
        <dbReference type="Proteomes" id="UP001443914"/>
    </source>
</evidence>
<feature type="chain" id="PRO_5043329334" description="Transmembrane protein" evidence="2">
    <location>
        <begin position="34"/>
        <end position="109"/>
    </location>
</feature>
<feature type="region of interest" description="Disordered" evidence="1">
    <location>
        <begin position="59"/>
        <end position="109"/>
    </location>
</feature>
<organism evidence="3 4">
    <name type="scientific">Saponaria officinalis</name>
    <name type="common">Common soapwort</name>
    <name type="synonym">Lychnis saponaria</name>
    <dbReference type="NCBI Taxonomy" id="3572"/>
    <lineage>
        <taxon>Eukaryota</taxon>
        <taxon>Viridiplantae</taxon>
        <taxon>Streptophyta</taxon>
        <taxon>Embryophyta</taxon>
        <taxon>Tracheophyta</taxon>
        <taxon>Spermatophyta</taxon>
        <taxon>Magnoliopsida</taxon>
        <taxon>eudicotyledons</taxon>
        <taxon>Gunneridae</taxon>
        <taxon>Pentapetalae</taxon>
        <taxon>Caryophyllales</taxon>
        <taxon>Caryophyllaceae</taxon>
        <taxon>Caryophylleae</taxon>
        <taxon>Saponaria</taxon>
    </lineage>
</organism>
<keyword evidence="2" id="KW-0732">Signal</keyword>
<evidence type="ECO:0000313" key="3">
    <source>
        <dbReference type="EMBL" id="KAK9699852.1"/>
    </source>
</evidence>
<feature type="compositionally biased region" description="Polar residues" evidence="1">
    <location>
        <begin position="100"/>
        <end position="109"/>
    </location>
</feature>
<dbReference type="AlphaFoldDB" id="A0AAW1JA41"/>
<gene>
    <name evidence="3" type="ORF">RND81_08G199500</name>
</gene>
<proteinExistence type="predicted"/>
<evidence type="ECO:0000256" key="1">
    <source>
        <dbReference type="SAM" id="MobiDB-lite"/>
    </source>
</evidence>
<comment type="caution">
    <text evidence="3">The sequence shown here is derived from an EMBL/GenBank/DDBJ whole genome shotgun (WGS) entry which is preliminary data.</text>
</comment>